<keyword evidence="13" id="KW-1185">Reference proteome</keyword>
<evidence type="ECO:0008006" key="14">
    <source>
        <dbReference type="Google" id="ProtNLM"/>
    </source>
</evidence>
<evidence type="ECO:0000256" key="8">
    <source>
        <dbReference type="ARBA" id="ARBA00023157"/>
    </source>
</evidence>
<dbReference type="InterPro" id="IPR013320">
    <property type="entry name" value="ConA-like_dom_sf"/>
</dbReference>
<dbReference type="NCBIfam" id="NF038128">
    <property type="entry name" value="choice_anch_J"/>
    <property type="match status" value="1"/>
</dbReference>
<gene>
    <name evidence="12" type="ORF">GCM10023143_30820</name>
</gene>
<feature type="domain" description="Secretion system C-terminal sorting" evidence="11">
    <location>
        <begin position="654"/>
        <end position="727"/>
    </location>
</feature>
<evidence type="ECO:0000256" key="3">
    <source>
        <dbReference type="ARBA" id="ARBA00022723"/>
    </source>
</evidence>
<evidence type="ECO:0000313" key="13">
    <source>
        <dbReference type="Proteomes" id="UP001501207"/>
    </source>
</evidence>
<evidence type="ECO:0000313" key="12">
    <source>
        <dbReference type="EMBL" id="GAA4318232.1"/>
    </source>
</evidence>
<accession>A0ABP8G6D6</accession>
<dbReference type="EMBL" id="BAABFN010000021">
    <property type="protein sequence ID" value="GAA4318232.1"/>
    <property type="molecule type" value="Genomic_DNA"/>
</dbReference>
<evidence type="ECO:0000256" key="4">
    <source>
        <dbReference type="ARBA" id="ARBA00022729"/>
    </source>
</evidence>
<keyword evidence="8" id="KW-1015">Disulfide bond</keyword>
<dbReference type="Gene3D" id="2.60.120.200">
    <property type="match status" value="1"/>
</dbReference>
<evidence type="ECO:0000256" key="6">
    <source>
        <dbReference type="ARBA" id="ARBA00022833"/>
    </source>
</evidence>
<protein>
    <recommendedName>
        <fullName evidence="14">T9SS type A sorting domain-containing protein</fullName>
    </recommendedName>
</protein>
<evidence type="ECO:0000256" key="9">
    <source>
        <dbReference type="SAM" id="SignalP"/>
    </source>
</evidence>
<keyword evidence="4 9" id="KW-0732">Signal</keyword>
<feature type="chain" id="PRO_5045437322" description="T9SS type A sorting domain-containing protein" evidence="9">
    <location>
        <begin position="21"/>
        <end position="730"/>
    </location>
</feature>
<evidence type="ECO:0000256" key="7">
    <source>
        <dbReference type="ARBA" id="ARBA00023049"/>
    </source>
</evidence>
<dbReference type="NCBIfam" id="TIGR04183">
    <property type="entry name" value="Por_Secre_tail"/>
    <property type="match status" value="1"/>
</dbReference>
<comment type="similarity">
    <text evidence="1">Belongs to the peptidase M43B family.</text>
</comment>
<dbReference type="SUPFAM" id="SSF55486">
    <property type="entry name" value="Metalloproteases ('zincins'), catalytic domain"/>
    <property type="match status" value="1"/>
</dbReference>
<keyword evidence="2" id="KW-0645">Protease</keyword>
<evidence type="ECO:0000256" key="1">
    <source>
        <dbReference type="ARBA" id="ARBA00008721"/>
    </source>
</evidence>
<evidence type="ECO:0000259" key="10">
    <source>
        <dbReference type="Pfam" id="PF05572"/>
    </source>
</evidence>
<keyword evidence="6" id="KW-0862">Zinc</keyword>
<dbReference type="Pfam" id="PF05572">
    <property type="entry name" value="Peptidase_M43"/>
    <property type="match status" value="1"/>
</dbReference>
<keyword evidence="7" id="KW-0482">Metalloprotease</keyword>
<dbReference type="Pfam" id="PF18962">
    <property type="entry name" value="Por_Secre_tail"/>
    <property type="match status" value="1"/>
</dbReference>
<dbReference type="Proteomes" id="UP001501207">
    <property type="component" value="Unassembled WGS sequence"/>
</dbReference>
<dbReference type="SUPFAM" id="SSF49899">
    <property type="entry name" value="Concanavalin A-like lectins/glucanases"/>
    <property type="match status" value="1"/>
</dbReference>
<dbReference type="PANTHER" id="PTHR47466">
    <property type="match status" value="1"/>
</dbReference>
<dbReference type="InterPro" id="IPR008754">
    <property type="entry name" value="Peptidase_M43"/>
</dbReference>
<evidence type="ECO:0000256" key="2">
    <source>
        <dbReference type="ARBA" id="ARBA00022670"/>
    </source>
</evidence>
<dbReference type="PANTHER" id="PTHR47466:SF1">
    <property type="entry name" value="METALLOPROTEASE MEP1 (AFU_ORTHOLOGUE AFUA_1G07730)-RELATED"/>
    <property type="match status" value="1"/>
</dbReference>
<evidence type="ECO:0000259" key="11">
    <source>
        <dbReference type="Pfam" id="PF18962"/>
    </source>
</evidence>
<dbReference type="InterPro" id="IPR024079">
    <property type="entry name" value="MetalloPept_cat_dom_sf"/>
</dbReference>
<feature type="signal peptide" evidence="9">
    <location>
        <begin position="1"/>
        <end position="20"/>
    </location>
</feature>
<comment type="caution">
    <text evidence="12">The sequence shown here is derived from an EMBL/GenBank/DDBJ whole genome shotgun (WGS) entry which is preliminary data.</text>
</comment>
<evidence type="ECO:0000256" key="5">
    <source>
        <dbReference type="ARBA" id="ARBA00022801"/>
    </source>
</evidence>
<dbReference type="InterPro" id="IPR026444">
    <property type="entry name" value="Secre_tail"/>
</dbReference>
<dbReference type="RefSeq" id="WP_344980980.1">
    <property type="nucleotide sequence ID" value="NZ_BAABFN010000021.1"/>
</dbReference>
<sequence>MRYCYLLASLPQRFCLPWRAALTALGMMVWCCCPLRSPAQHYCATDLAIRQALQKRPALSGQLQLMDNLARRRTERGQPRPAFTREQTVTIPVVVHVVLPDPALVSDAQILSQIAVLNTDYTAANTDISEIPAVWRSLIGNLHLQFCLAQRTPDGLPTNGIVRSSTDRFQFGVNDACPEVKHAATGGSDAWDTQHYLNIWICNLESGYLGVTTPPGLYSADEDGVVIQYNAFGTTGVLQAPYDRGRTATHEVGHYLGLLHPWGLTGGSCSPGDNIDDTPPQSDAVYGHHAFPYLQDPCSPTFPGVQLMNFMEYVDDTVMHLFTTDQTDRMDAILTGLRAGLLQSEGCMPVQLKDHDALLRRILTPSGKICDAVARPEVVLSNLGKDTLKNVTLCFRLDRDTLLTFPWSGAIPSADSLRIMLPPLTISTGVHRLTVFTRQPDGHADQQPENDTARISFHLDPPATTPFSEGFEGDIYPPPGWDLKNPDGRYTWELTTAAAHSGNTSAVMPNFDYASNGPADDLLSPVFRLPPADSAFLFFDLAAAVQSDPDGGNTYWDTLEVLISFDCGQTTSLLYRKWGRSLITDTLPVSGAFVPGSSDWRQDSVDLTAYIRQGDFQLIFRNITNFENNIYLDDIRLVTRDVNPNLEREKVLIVPNPTTGLLQVEFISLPPDLREVAIYDAAGRLLMRRPASGAVNNRMQFDLANAPNGIYFVKVLYQDRVLTRKIIKVR</sequence>
<proteinExistence type="inferred from homology"/>
<keyword evidence="3" id="KW-0479">Metal-binding</keyword>
<reference evidence="13" key="1">
    <citation type="journal article" date="2019" name="Int. J. Syst. Evol. Microbiol.">
        <title>The Global Catalogue of Microorganisms (GCM) 10K type strain sequencing project: providing services to taxonomists for standard genome sequencing and annotation.</title>
        <authorList>
            <consortium name="The Broad Institute Genomics Platform"/>
            <consortium name="The Broad Institute Genome Sequencing Center for Infectious Disease"/>
            <person name="Wu L."/>
            <person name="Ma J."/>
        </authorList>
    </citation>
    <scope>NUCLEOTIDE SEQUENCE [LARGE SCALE GENOMIC DNA]</scope>
    <source>
        <strain evidence="13">JCM 17664</strain>
    </source>
</reference>
<keyword evidence="5" id="KW-0378">Hydrolase</keyword>
<organism evidence="12 13">
    <name type="scientific">Compostibacter hankyongensis</name>
    <dbReference type="NCBI Taxonomy" id="1007089"/>
    <lineage>
        <taxon>Bacteria</taxon>
        <taxon>Pseudomonadati</taxon>
        <taxon>Bacteroidota</taxon>
        <taxon>Chitinophagia</taxon>
        <taxon>Chitinophagales</taxon>
        <taxon>Chitinophagaceae</taxon>
        <taxon>Compostibacter</taxon>
    </lineage>
</organism>
<dbReference type="Gene3D" id="3.40.390.10">
    <property type="entry name" value="Collagenase (Catalytic Domain)"/>
    <property type="match status" value="1"/>
</dbReference>
<name>A0ABP8G6D6_9BACT</name>
<feature type="domain" description="Peptidase M43 pregnancy-associated plasma-A" evidence="10">
    <location>
        <begin position="188"/>
        <end position="334"/>
    </location>
</feature>